<dbReference type="Gene3D" id="1.10.630.10">
    <property type="entry name" value="Cytochrome P450"/>
    <property type="match status" value="1"/>
</dbReference>
<organism evidence="2 3">
    <name type="scientific">Thermomonospora echinospora</name>
    <dbReference type="NCBI Taxonomy" id="1992"/>
    <lineage>
        <taxon>Bacteria</taxon>
        <taxon>Bacillati</taxon>
        <taxon>Actinomycetota</taxon>
        <taxon>Actinomycetes</taxon>
        <taxon>Streptosporangiales</taxon>
        <taxon>Thermomonosporaceae</taxon>
        <taxon>Thermomonospora</taxon>
    </lineage>
</organism>
<dbReference type="InterPro" id="IPR036396">
    <property type="entry name" value="Cyt_P450_sf"/>
</dbReference>
<dbReference type="InterPro" id="IPR017972">
    <property type="entry name" value="Cyt_P450_CS"/>
</dbReference>
<evidence type="ECO:0000313" key="3">
    <source>
        <dbReference type="Proteomes" id="UP000236723"/>
    </source>
</evidence>
<proteinExistence type="inferred from homology"/>
<dbReference type="EMBL" id="FNVO01000021">
    <property type="protein sequence ID" value="SEG88018.1"/>
    <property type="molecule type" value="Genomic_DNA"/>
</dbReference>
<dbReference type="Proteomes" id="UP000236723">
    <property type="component" value="Unassembled WGS sequence"/>
</dbReference>
<evidence type="ECO:0000313" key="2">
    <source>
        <dbReference type="EMBL" id="SEG88018.1"/>
    </source>
</evidence>
<dbReference type="AlphaFoldDB" id="A0A1H6DS03"/>
<reference evidence="3" key="1">
    <citation type="submission" date="2016-10" db="EMBL/GenBank/DDBJ databases">
        <authorList>
            <person name="Varghese N."/>
            <person name="Submissions S."/>
        </authorList>
    </citation>
    <scope>NUCLEOTIDE SEQUENCE [LARGE SCALE GENOMIC DNA]</scope>
    <source>
        <strain evidence="3">DSM 43163</strain>
    </source>
</reference>
<comment type="similarity">
    <text evidence="1">Belongs to the cytochrome P450 family.</text>
</comment>
<dbReference type="GO" id="GO:0005506">
    <property type="term" value="F:iron ion binding"/>
    <property type="evidence" value="ECO:0007669"/>
    <property type="project" value="InterPro"/>
</dbReference>
<dbReference type="GO" id="GO:0004497">
    <property type="term" value="F:monooxygenase activity"/>
    <property type="evidence" value="ECO:0007669"/>
    <property type="project" value="InterPro"/>
</dbReference>
<dbReference type="CDD" id="cd20623">
    <property type="entry name" value="CYP_unk"/>
    <property type="match status" value="1"/>
</dbReference>
<dbReference type="PRINTS" id="PR00359">
    <property type="entry name" value="BP450"/>
</dbReference>
<dbReference type="GO" id="GO:0020037">
    <property type="term" value="F:heme binding"/>
    <property type="evidence" value="ECO:0007669"/>
    <property type="project" value="InterPro"/>
</dbReference>
<dbReference type="GO" id="GO:0016705">
    <property type="term" value="F:oxidoreductase activity, acting on paired donors, with incorporation or reduction of molecular oxygen"/>
    <property type="evidence" value="ECO:0007669"/>
    <property type="project" value="InterPro"/>
</dbReference>
<protein>
    <submittedName>
        <fullName evidence="2">Cytochrome P450</fullName>
    </submittedName>
</protein>
<dbReference type="InterPro" id="IPR002397">
    <property type="entry name" value="Cyt_P450_B"/>
</dbReference>
<dbReference type="PROSITE" id="PS00086">
    <property type="entry name" value="CYTOCHROME_P450"/>
    <property type="match status" value="1"/>
</dbReference>
<name>A0A1H6DS03_9ACTN</name>
<dbReference type="OrthoDB" id="4133219at2"/>
<accession>A0A1H6DS03</accession>
<dbReference type="PANTHER" id="PTHR46696:SF1">
    <property type="entry name" value="CYTOCHROME P450 YJIB-RELATED"/>
    <property type="match status" value="1"/>
</dbReference>
<evidence type="ECO:0000256" key="1">
    <source>
        <dbReference type="ARBA" id="ARBA00010617"/>
    </source>
</evidence>
<dbReference type="SUPFAM" id="SSF48264">
    <property type="entry name" value="Cytochrome P450"/>
    <property type="match status" value="1"/>
</dbReference>
<keyword evidence="3" id="KW-1185">Reference proteome</keyword>
<sequence length="430" mass="47429">MTRSAGRLADMTGLTPLADITASRDLPAAYARLRRQYGQVAPVLLEKGRQREINGWLLLGHREILDVVQDERRFARDPNHWRDYAQGLVDPDSGLGPMMFPRDNAYFADGDTHRRLRAPLDEGLRELDQHAMQRRIRAICTELTRGFVGRGHADLIAEYASYIPMLTVAGTMFGIDLDHGRRLRDGLLALFGSGTDSQDGYRDVQQILGEVLHARKAAPAGDLTTAFLHHPNLRNDTEVMQEMLLMISAGYETTAIWIARTLLLMLGDPRFSGNIRGGTLGVNEALDEVLRLDPPMTHMPARFPLADCQIDGRRIERGDALILGLAAAGFDPRIHTGDWWQEIDNRSHLGFSAGSHTCPAKIPARLITRVAVETALHELPGVTLADPQAPVPLIPSPWTRHPAHLHVVFPAADRLRTAAVPPGPPATAVP</sequence>
<gene>
    <name evidence="2" type="ORF">SAMN04489712_12158</name>
</gene>
<dbReference type="PANTHER" id="PTHR46696">
    <property type="entry name" value="P450, PUTATIVE (EUROFUNG)-RELATED"/>
    <property type="match status" value="1"/>
</dbReference>